<dbReference type="InterPro" id="IPR002562">
    <property type="entry name" value="3'-5'_exonuclease_dom"/>
</dbReference>
<dbReference type="PANTHER" id="PTHR47649:SF1">
    <property type="entry name" value="RIBONUCLEASE D"/>
    <property type="match status" value="1"/>
</dbReference>
<proteinExistence type="predicted"/>
<dbReference type="Proteomes" id="UP000651156">
    <property type="component" value="Unassembled WGS sequence"/>
</dbReference>
<accession>A0ABR9UX99</accession>
<dbReference type="Pfam" id="PF01612">
    <property type="entry name" value="DNA_pol_A_exo1"/>
    <property type="match status" value="1"/>
</dbReference>
<evidence type="ECO:0000313" key="3">
    <source>
        <dbReference type="Proteomes" id="UP000651156"/>
    </source>
</evidence>
<protein>
    <submittedName>
        <fullName evidence="2">Ribonuclease D</fullName>
    </submittedName>
</protein>
<name>A0ABR9UX99_9CHRO</name>
<dbReference type="SUPFAM" id="SSF53098">
    <property type="entry name" value="Ribonuclease H-like"/>
    <property type="match status" value="1"/>
</dbReference>
<evidence type="ECO:0000259" key="1">
    <source>
        <dbReference type="SMART" id="SM00474"/>
    </source>
</evidence>
<dbReference type="SMART" id="SM00474">
    <property type="entry name" value="35EXOc"/>
    <property type="match status" value="1"/>
</dbReference>
<dbReference type="InterPro" id="IPR051086">
    <property type="entry name" value="RNase_D-like"/>
</dbReference>
<dbReference type="RefSeq" id="WP_193934317.1">
    <property type="nucleotide sequence ID" value="NZ_CAWPMZ010000110.1"/>
</dbReference>
<dbReference type="InterPro" id="IPR036397">
    <property type="entry name" value="RNaseH_sf"/>
</dbReference>
<dbReference type="InterPro" id="IPR012337">
    <property type="entry name" value="RNaseH-like_sf"/>
</dbReference>
<organism evidence="2 3">
    <name type="scientific">Gloeocapsopsis crepidinum LEGE 06123</name>
    <dbReference type="NCBI Taxonomy" id="588587"/>
    <lineage>
        <taxon>Bacteria</taxon>
        <taxon>Bacillati</taxon>
        <taxon>Cyanobacteriota</taxon>
        <taxon>Cyanophyceae</taxon>
        <taxon>Oscillatoriophycideae</taxon>
        <taxon>Chroococcales</taxon>
        <taxon>Chroococcaceae</taxon>
        <taxon>Gloeocapsopsis</taxon>
    </lineage>
</organism>
<sequence length="309" mass="35665">MLYLRNINEIRALIFQYAQAKTLWVDTEIADFNTRNPRISLIQFSDNSRDITGQTVVILDVLNQPEIVEDFVCTIMFNPAIEKVFHQASYDLKFLGKSKAKNITCTLEMAKKIPYYLLPLPNLSLKTLTEALCHIAVDKTEQTSDWGQRPLSDIQLHYAKMDPVYLAMVHQQLLQLQLLSNPNPATEDLSYLTTRYLELKQQLQLLTSEFEHIETRLKSAMQTQEVLETDNLKLSQSQRKTIKAEFVQLAALIQEHGLEFNFPITLTQKLQKELGDVISELSLQVETTNSWRLTAKQSENKNQQDELDF</sequence>
<feature type="domain" description="3'-5' exonuclease" evidence="1">
    <location>
        <begin position="1"/>
        <end position="178"/>
    </location>
</feature>
<keyword evidence="3" id="KW-1185">Reference proteome</keyword>
<comment type="caution">
    <text evidence="2">The sequence shown here is derived from an EMBL/GenBank/DDBJ whole genome shotgun (WGS) entry which is preliminary data.</text>
</comment>
<reference evidence="2 3" key="1">
    <citation type="submission" date="2020-10" db="EMBL/GenBank/DDBJ databases">
        <authorList>
            <person name="Castelo-Branco R."/>
            <person name="Eusebio N."/>
            <person name="Adriana R."/>
            <person name="Vieira A."/>
            <person name="Brugerolle De Fraissinette N."/>
            <person name="Rezende De Castro R."/>
            <person name="Schneider M.P."/>
            <person name="Vasconcelos V."/>
            <person name="Leao P.N."/>
        </authorList>
    </citation>
    <scope>NUCLEOTIDE SEQUENCE [LARGE SCALE GENOMIC DNA]</scope>
    <source>
        <strain evidence="2 3">LEGE 06123</strain>
    </source>
</reference>
<evidence type="ECO:0000313" key="2">
    <source>
        <dbReference type="EMBL" id="MBE9192911.1"/>
    </source>
</evidence>
<gene>
    <name evidence="2" type="ORF">IQ230_21650</name>
</gene>
<dbReference type="EMBL" id="JADEWN010000069">
    <property type="protein sequence ID" value="MBE9192911.1"/>
    <property type="molecule type" value="Genomic_DNA"/>
</dbReference>
<dbReference type="PANTHER" id="PTHR47649">
    <property type="entry name" value="RIBONUCLEASE D"/>
    <property type="match status" value="1"/>
</dbReference>
<dbReference type="Gene3D" id="3.30.420.10">
    <property type="entry name" value="Ribonuclease H-like superfamily/Ribonuclease H"/>
    <property type="match status" value="1"/>
</dbReference>